<sequence>MNNNPETSEKDLRALLRRNKQTLKGMLLPQALGLMAGFYQDTQYAVASPDDDALIVYKDITNRGRGTRFEIGIIRLFCLPDAGAGMEPQAALRLRLRLCYRFDMEIITELMSEDFWSYHCWSVQDMPALLAQVMATPAYQLLQENVPAEVNINLEETTYLPGEKQPGTDPQENWWGVWDQF</sequence>
<comment type="caution">
    <text evidence="1">The sequence shown here is derived from an EMBL/GenBank/DDBJ whole genome shotgun (WGS) entry which is preliminary data.</text>
</comment>
<evidence type="ECO:0000313" key="1">
    <source>
        <dbReference type="EMBL" id="MBC3910177.1"/>
    </source>
</evidence>
<dbReference type="Proteomes" id="UP000646911">
    <property type="component" value="Unassembled WGS sequence"/>
</dbReference>
<name>A0ABR6ZEK1_9BURK</name>
<dbReference type="RefSeq" id="WP_186955681.1">
    <property type="nucleotide sequence ID" value="NZ_JACOFX010000014.1"/>
</dbReference>
<dbReference type="EMBL" id="JACOFX010000014">
    <property type="protein sequence ID" value="MBC3910177.1"/>
    <property type="molecule type" value="Genomic_DNA"/>
</dbReference>
<keyword evidence="2" id="KW-1185">Reference proteome</keyword>
<reference evidence="1 2" key="1">
    <citation type="submission" date="2020-08" db="EMBL/GenBank/DDBJ databases">
        <title>Novel species isolated from subtropical streams in China.</title>
        <authorList>
            <person name="Lu H."/>
        </authorList>
    </citation>
    <scope>NUCLEOTIDE SEQUENCE [LARGE SCALE GENOMIC DNA]</scope>
    <source>
        <strain evidence="1 2">NL8W</strain>
    </source>
</reference>
<organism evidence="1 2">
    <name type="scientific">Undibacterium umbellatum</name>
    <dbReference type="NCBI Taxonomy" id="2762300"/>
    <lineage>
        <taxon>Bacteria</taxon>
        <taxon>Pseudomonadati</taxon>
        <taxon>Pseudomonadota</taxon>
        <taxon>Betaproteobacteria</taxon>
        <taxon>Burkholderiales</taxon>
        <taxon>Oxalobacteraceae</taxon>
        <taxon>Undibacterium</taxon>
    </lineage>
</organism>
<proteinExistence type="predicted"/>
<accession>A0ABR6ZEK1</accession>
<evidence type="ECO:0000313" key="2">
    <source>
        <dbReference type="Proteomes" id="UP000646911"/>
    </source>
</evidence>
<gene>
    <name evidence="1" type="ORF">H8L47_21670</name>
</gene>
<protein>
    <submittedName>
        <fullName evidence="1">Uncharacterized protein</fullName>
    </submittedName>
</protein>